<keyword evidence="2" id="KW-1185">Reference proteome</keyword>
<dbReference type="RefSeq" id="WP_129836355.1">
    <property type="nucleotide sequence ID" value="NZ_CP035704.1"/>
</dbReference>
<accession>A0A411HPI9</accession>
<dbReference type="Proteomes" id="UP000291562">
    <property type="component" value="Chromosome"/>
</dbReference>
<reference evidence="1 2" key="1">
    <citation type="submission" date="2019-01" db="EMBL/GenBank/DDBJ databases">
        <title>Pseudolysobacter antarctica gen. nov., sp. nov., isolated from Fildes Peninsula, Antarctica.</title>
        <authorList>
            <person name="Wei Z."/>
            <person name="Peng F."/>
        </authorList>
    </citation>
    <scope>NUCLEOTIDE SEQUENCE [LARGE SCALE GENOMIC DNA]</scope>
    <source>
        <strain evidence="1 2">AQ6-296</strain>
    </source>
</reference>
<gene>
    <name evidence="1" type="ORF">ELE36_19730</name>
</gene>
<dbReference type="OrthoDB" id="6630675at2"/>
<name>A0A411HPI9_9GAMM</name>
<proteinExistence type="predicted"/>
<protein>
    <submittedName>
        <fullName evidence="1">Uncharacterized protein</fullName>
    </submittedName>
</protein>
<evidence type="ECO:0000313" key="1">
    <source>
        <dbReference type="EMBL" id="QBB72418.1"/>
    </source>
</evidence>
<organism evidence="1 2">
    <name type="scientific">Pseudolysobacter antarcticus</name>
    <dbReference type="NCBI Taxonomy" id="2511995"/>
    <lineage>
        <taxon>Bacteria</taxon>
        <taxon>Pseudomonadati</taxon>
        <taxon>Pseudomonadota</taxon>
        <taxon>Gammaproteobacteria</taxon>
        <taxon>Lysobacterales</taxon>
        <taxon>Rhodanobacteraceae</taxon>
        <taxon>Pseudolysobacter</taxon>
    </lineage>
</organism>
<dbReference type="EMBL" id="CP035704">
    <property type="protein sequence ID" value="QBB72418.1"/>
    <property type="molecule type" value="Genomic_DNA"/>
</dbReference>
<evidence type="ECO:0000313" key="2">
    <source>
        <dbReference type="Proteomes" id="UP000291562"/>
    </source>
</evidence>
<sequence>MKKVLIGAPLTSQQVIDPSDIAPQVLPSTAVQPTETTEAARVRFVPSGDGANLLMTILKEGFFDRLNLDEALDDSNIQIALEVSYRRKTSDMGHKILDSIATSLRHLPGTDLRIELEGGGVITGDQLKLSGSITVEFLNNGLVNESLLFHAMHHWLLSKIASNELDPSVGE</sequence>
<dbReference type="AlphaFoldDB" id="A0A411HPI9"/>
<dbReference type="KEGG" id="xbc:ELE36_19730"/>